<accession>A0A7Z0D3S8</accession>
<evidence type="ECO:0000256" key="6">
    <source>
        <dbReference type="ARBA" id="ARBA00022777"/>
    </source>
</evidence>
<evidence type="ECO:0000256" key="2">
    <source>
        <dbReference type="ARBA" id="ARBA00012323"/>
    </source>
</evidence>
<dbReference type="InterPro" id="IPR000600">
    <property type="entry name" value="ROK"/>
</dbReference>
<dbReference type="EMBL" id="JACBZP010000001">
    <property type="protein sequence ID" value="NYI68355.1"/>
    <property type="molecule type" value="Genomic_DNA"/>
</dbReference>
<dbReference type="GO" id="GO:0006096">
    <property type="term" value="P:glycolytic process"/>
    <property type="evidence" value="ECO:0007669"/>
    <property type="project" value="InterPro"/>
</dbReference>
<dbReference type="PANTHER" id="PTHR18964">
    <property type="entry name" value="ROK (REPRESSOR, ORF, KINASE) FAMILY"/>
    <property type="match status" value="1"/>
</dbReference>
<dbReference type="SUPFAM" id="SSF53067">
    <property type="entry name" value="Actin-like ATPase domain"/>
    <property type="match status" value="1"/>
</dbReference>
<dbReference type="NCBIfam" id="TIGR00744">
    <property type="entry name" value="ROK_glcA_fam"/>
    <property type="match status" value="1"/>
</dbReference>
<comment type="caution">
    <text evidence="9">The sequence shown here is derived from an EMBL/GenBank/DDBJ whole genome shotgun (WGS) entry which is preliminary data.</text>
</comment>
<dbReference type="AlphaFoldDB" id="A0A7Z0D3S8"/>
<dbReference type="GO" id="GO:0004340">
    <property type="term" value="F:glucokinase activity"/>
    <property type="evidence" value="ECO:0007669"/>
    <property type="project" value="UniProtKB-EC"/>
</dbReference>
<dbReference type="Proteomes" id="UP000539111">
    <property type="component" value="Unassembled WGS sequence"/>
</dbReference>
<dbReference type="Gene3D" id="3.30.420.40">
    <property type="match status" value="2"/>
</dbReference>
<dbReference type="GO" id="GO:0005737">
    <property type="term" value="C:cytoplasm"/>
    <property type="evidence" value="ECO:0007669"/>
    <property type="project" value="InterPro"/>
</dbReference>
<gene>
    <name evidence="9" type="ORF">BJY26_002661</name>
</gene>
<protein>
    <recommendedName>
        <fullName evidence="3">Glucokinase</fullName>
        <ecNumber evidence="2">2.7.1.2</ecNumber>
    </recommendedName>
    <alternativeName>
        <fullName evidence="8">Glucose kinase</fullName>
    </alternativeName>
</protein>
<dbReference type="GO" id="GO:0005524">
    <property type="term" value="F:ATP binding"/>
    <property type="evidence" value="ECO:0007669"/>
    <property type="project" value="UniProtKB-KW"/>
</dbReference>
<dbReference type="InterPro" id="IPR043129">
    <property type="entry name" value="ATPase_NBD"/>
</dbReference>
<keyword evidence="4 9" id="KW-0808">Transferase</keyword>
<proteinExistence type="inferred from homology"/>
<keyword evidence="5" id="KW-0547">Nucleotide-binding</keyword>
<dbReference type="InterPro" id="IPR004654">
    <property type="entry name" value="ROK_glcA"/>
</dbReference>
<name>A0A7Z0D3S8_9MICO</name>
<organism evidence="9 10">
    <name type="scientific">Spelaeicoccus albus</name>
    <dbReference type="NCBI Taxonomy" id="1280376"/>
    <lineage>
        <taxon>Bacteria</taxon>
        <taxon>Bacillati</taxon>
        <taxon>Actinomycetota</taxon>
        <taxon>Actinomycetes</taxon>
        <taxon>Micrococcales</taxon>
        <taxon>Brevibacteriaceae</taxon>
        <taxon>Spelaeicoccus</taxon>
    </lineage>
</organism>
<keyword evidence="6 9" id="KW-0418">Kinase</keyword>
<evidence type="ECO:0000256" key="8">
    <source>
        <dbReference type="ARBA" id="ARBA00032386"/>
    </source>
</evidence>
<evidence type="ECO:0000256" key="3">
    <source>
        <dbReference type="ARBA" id="ARBA00014701"/>
    </source>
</evidence>
<evidence type="ECO:0000313" key="9">
    <source>
        <dbReference type="EMBL" id="NYI68355.1"/>
    </source>
</evidence>
<dbReference type="RefSeq" id="WP_237249160.1">
    <property type="nucleotide sequence ID" value="NZ_JACBZP010000001.1"/>
</dbReference>
<dbReference type="EC" id="2.7.1.2" evidence="2"/>
<dbReference type="PANTHER" id="PTHR18964:SF173">
    <property type="entry name" value="GLUCOKINASE"/>
    <property type="match status" value="1"/>
</dbReference>
<reference evidence="9 10" key="1">
    <citation type="submission" date="2020-07" db="EMBL/GenBank/DDBJ databases">
        <title>Sequencing the genomes of 1000 actinobacteria strains.</title>
        <authorList>
            <person name="Klenk H.-P."/>
        </authorList>
    </citation>
    <scope>NUCLEOTIDE SEQUENCE [LARGE SCALE GENOMIC DNA]</scope>
    <source>
        <strain evidence="9 10">DSM 26341</strain>
    </source>
</reference>
<comment type="similarity">
    <text evidence="1">Belongs to the ROK (NagC/XylR) family.</text>
</comment>
<evidence type="ECO:0000313" key="10">
    <source>
        <dbReference type="Proteomes" id="UP000539111"/>
    </source>
</evidence>
<evidence type="ECO:0000256" key="7">
    <source>
        <dbReference type="ARBA" id="ARBA00022840"/>
    </source>
</evidence>
<evidence type="ECO:0000256" key="1">
    <source>
        <dbReference type="ARBA" id="ARBA00006479"/>
    </source>
</evidence>
<sequence length="327" mass="33750">MRPSRKVLERGLAVGIDIGGTKVLGGIVDVDGTILATCRKSTPGRDVAAVENTLAAVVAELVDSRDIVALGIGAAGWIDGTGSTVMFSPHLAWRNEPLRESLQARLGRPVLVENDANAAAWAESRFGAGTGESRMLCLTLGTGIGGGIVMDGRIERGRFGAAGEFGHMVIVPDGHRCECGNRGCLEQYASGNALGREARELARAGSPMVHEIVRRVDGDVDAITGQVVAEAALDDDPGARNLFADVGAWLGLGLANLAAAYDPGRFVIGGGVSATGELLLEPTRQSFARNLTGRGYRPAAGVVHAQLGPEAGLVGAADLARRAVTDA</sequence>
<keyword evidence="7" id="KW-0067">ATP-binding</keyword>
<dbReference type="InterPro" id="IPR049874">
    <property type="entry name" value="ROK_cs"/>
</dbReference>
<evidence type="ECO:0000256" key="4">
    <source>
        <dbReference type="ARBA" id="ARBA00022679"/>
    </source>
</evidence>
<dbReference type="PROSITE" id="PS01125">
    <property type="entry name" value="ROK"/>
    <property type="match status" value="1"/>
</dbReference>
<evidence type="ECO:0000256" key="5">
    <source>
        <dbReference type="ARBA" id="ARBA00022741"/>
    </source>
</evidence>
<dbReference type="Pfam" id="PF00480">
    <property type="entry name" value="ROK"/>
    <property type="match status" value="1"/>
</dbReference>
<keyword evidence="10" id="KW-1185">Reference proteome</keyword>